<dbReference type="InterPro" id="IPR022764">
    <property type="entry name" value="Peptidase_S54_rhomboid_dom"/>
</dbReference>
<dbReference type="VEuPathDB" id="FungiDB:MFRU_002g03010"/>
<feature type="transmembrane region" description="Helical" evidence="6">
    <location>
        <begin position="387"/>
        <end position="408"/>
    </location>
</feature>
<evidence type="ECO:0000256" key="1">
    <source>
        <dbReference type="ARBA" id="ARBA00004141"/>
    </source>
</evidence>
<keyword evidence="10" id="KW-1185">Reference proteome</keyword>
<protein>
    <submittedName>
        <fullName evidence="9">Uncharacterized protein</fullName>
    </submittedName>
</protein>
<reference evidence="9 10" key="1">
    <citation type="submission" date="2019-06" db="EMBL/GenBank/DDBJ databases">
        <title>Genome Sequence of the Brown Rot Fungal Pathogen Monilinia fructicola.</title>
        <authorList>
            <person name="De Miccolis Angelini R.M."/>
            <person name="Landi L."/>
            <person name="Abate D."/>
            <person name="Pollastro S."/>
            <person name="Romanazzi G."/>
            <person name="Faretra F."/>
        </authorList>
    </citation>
    <scope>NUCLEOTIDE SEQUENCE [LARGE SCALE GENOMIC DNA]</scope>
    <source>
        <strain evidence="9 10">Mfrc123</strain>
    </source>
</reference>
<dbReference type="Pfam" id="PF01694">
    <property type="entry name" value="Rhomboid"/>
    <property type="match status" value="1"/>
</dbReference>
<dbReference type="EMBL" id="VICG01000002">
    <property type="protein sequence ID" value="KAA8575093.1"/>
    <property type="molecule type" value="Genomic_DNA"/>
</dbReference>
<feature type="domain" description="Peptidase S54 rhomboid" evidence="7">
    <location>
        <begin position="318"/>
        <end position="469"/>
    </location>
</feature>
<evidence type="ECO:0000259" key="7">
    <source>
        <dbReference type="Pfam" id="PF01694"/>
    </source>
</evidence>
<feature type="transmembrane region" description="Helical" evidence="6">
    <location>
        <begin position="440"/>
        <end position="466"/>
    </location>
</feature>
<keyword evidence="4 6" id="KW-1133">Transmembrane helix</keyword>
<dbReference type="Gene3D" id="1.25.40.20">
    <property type="entry name" value="Ankyrin repeat-containing domain"/>
    <property type="match status" value="1"/>
</dbReference>
<comment type="caution">
    <text evidence="9">The sequence shown here is derived from an EMBL/GenBank/DDBJ whole genome shotgun (WGS) entry which is preliminary data.</text>
</comment>
<dbReference type="InterPro" id="IPR056884">
    <property type="entry name" value="NPHP3-like_N"/>
</dbReference>
<dbReference type="AlphaFoldDB" id="A0A5M9K2S5"/>
<dbReference type="SUPFAM" id="SSF48403">
    <property type="entry name" value="Ankyrin repeat"/>
    <property type="match status" value="1"/>
</dbReference>
<keyword evidence="2 6" id="KW-0812">Transmembrane</keyword>
<dbReference type="InterPro" id="IPR036770">
    <property type="entry name" value="Ankyrin_rpt-contain_sf"/>
</dbReference>
<gene>
    <name evidence="9" type="ORF">EYC84_004306</name>
</gene>
<evidence type="ECO:0000256" key="4">
    <source>
        <dbReference type="ARBA" id="ARBA00022989"/>
    </source>
</evidence>
<evidence type="ECO:0000313" key="10">
    <source>
        <dbReference type="Proteomes" id="UP000322873"/>
    </source>
</evidence>
<accession>A0A5M9K2S5</accession>
<dbReference type="GO" id="GO:0016020">
    <property type="term" value="C:membrane"/>
    <property type="evidence" value="ECO:0007669"/>
    <property type="project" value="UniProtKB-SubCell"/>
</dbReference>
<keyword evidence="5 6" id="KW-0472">Membrane</keyword>
<name>A0A5M9K2S5_MONFR</name>
<evidence type="ECO:0000259" key="8">
    <source>
        <dbReference type="Pfam" id="PF24883"/>
    </source>
</evidence>
<dbReference type="Proteomes" id="UP000322873">
    <property type="component" value="Unassembled WGS sequence"/>
</dbReference>
<organism evidence="9 10">
    <name type="scientific">Monilinia fructicola</name>
    <name type="common">Brown rot fungus</name>
    <name type="synonym">Ciboria fructicola</name>
    <dbReference type="NCBI Taxonomy" id="38448"/>
    <lineage>
        <taxon>Eukaryota</taxon>
        <taxon>Fungi</taxon>
        <taxon>Dikarya</taxon>
        <taxon>Ascomycota</taxon>
        <taxon>Pezizomycotina</taxon>
        <taxon>Leotiomycetes</taxon>
        <taxon>Helotiales</taxon>
        <taxon>Sclerotiniaceae</taxon>
        <taxon>Monilinia</taxon>
    </lineage>
</organism>
<comment type="subcellular location">
    <subcellularLocation>
        <location evidence="1">Membrane</location>
        <topology evidence="1">Multi-pass membrane protein</topology>
    </subcellularLocation>
</comment>
<dbReference type="SUPFAM" id="SSF144091">
    <property type="entry name" value="Rhomboid-like"/>
    <property type="match status" value="1"/>
</dbReference>
<dbReference type="Pfam" id="PF24883">
    <property type="entry name" value="NPHP3_N"/>
    <property type="match status" value="1"/>
</dbReference>
<evidence type="ECO:0000256" key="3">
    <source>
        <dbReference type="ARBA" id="ARBA00022737"/>
    </source>
</evidence>
<evidence type="ECO:0000256" key="2">
    <source>
        <dbReference type="ARBA" id="ARBA00022692"/>
    </source>
</evidence>
<dbReference type="InterPro" id="IPR035952">
    <property type="entry name" value="Rhomboid-like_sf"/>
</dbReference>
<evidence type="ECO:0000256" key="6">
    <source>
        <dbReference type="SAM" id="Phobius"/>
    </source>
</evidence>
<feature type="domain" description="Nephrocystin 3-like N-terminal" evidence="8">
    <location>
        <begin position="138"/>
        <end position="175"/>
    </location>
</feature>
<dbReference type="SMART" id="SM01160">
    <property type="entry name" value="DUF1751"/>
    <property type="match status" value="1"/>
</dbReference>
<dbReference type="GO" id="GO:0004252">
    <property type="term" value="F:serine-type endopeptidase activity"/>
    <property type="evidence" value="ECO:0007669"/>
    <property type="project" value="InterPro"/>
</dbReference>
<dbReference type="Gene3D" id="1.20.1540.10">
    <property type="entry name" value="Rhomboid-like"/>
    <property type="match status" value="1"/>
</dbReference>
<evidence type="ECO:0000313" key="9">
    <source>
        <dbReference type="EMBL" id="KAA8575093.1"/>
    </source>
</evidence>
<dbReference type="PANTHER" id="PTHR43066">
    <property type="entry name" value="RHOMBOID-RELATED PROTEIN"/>
    <property type="match status" value="1"/>
</dbReference>
<proteinExistence type="predicted"/>
<keyword evidence="3" id="KW-0677">Repeat</keyword>
<dbReference type="PANTHER" id="PTHR43066:SF21">
    <property type="entry name" value="UBIQUITIN-ASSOCIATED DOMAIN-CONTAINING PROTEIN 2"/>
    <property type="match status" value="1"/>
</dbReference>
<dbReference type="VEuPathDB" id="FungiDB:MFRU_002g03020"/>
<evidence type="ECO:0000256" key="5">
    <source>
        <dbReference type="ARBA" id="ARBA00023136"/>
    </source>
</evidence>
<feature type="transmembrane region" description="Helical" evidence="6">
    <location>
        <begin position="358"/>
        <end position="380"/>
    </location>
</feature>
<sequence>MPPETALFLEDDLLILWEDAQRKFLSVAKRQSIGHGNVDVFMEAIQKWVNSFKDSLLKEDSEFDKLFSEMLAAKEQLYRCINFAGYAEMKSAGHSIEAIEKNIDRKERDEILNWLFESNFEKRHVDLLSQVEGRPDAGKWLLNSMPFKNWRKGRSSKLWYTGKPGAGKSVLAALQARDFFNTACFIAVECGHAKAVEVPLNNGVDASSKNFNGQPLLHRATFRKNKELVKIIVDEKKTPVDIEDSYRRTALTANADIEHQEKLHIVNLLVAMLSTGFTDVPVTRSLVYGIVATSFLASITDSKHLFYIQADPHLLRYHQLWRMFTYQLCYTNSTEVFFGAITYYNMRVVERLWGSRRFASFLLISFCFTSIISPILLVLLRPLSLYAINYLPAGPTALIFAILAQYHAVIPHQYKYKVAATSAPMTEDNFVGVTFSDKSYIYLLAIQLGLSQFPGSVISAVVGWIIGYCWRNDVLPAAITRWRLPGWMVGVQTKKRSEGFEGMRRRLEGENTAAATGSDGQLGGEVGRRRTLANQFIDQFRGAP</sequence>